<evidence type="ECO:0000256" key="4">
    <source>
        <dbReference type="ARBA" id="ARBA00023136"/>
    </source>
</evidence>
<feature type="transmembrane region" description="Helical" evidence="5">
    <location>
        <begin position="263"/>
        <end position="284"/>
    </location>
</feature>
<comment type="subcellular location">
    <subcellularLocation>
        <location evidence="1">Membrane</location>
        <topology evidence="1">Multi-pass membrane protein</topology>
    </subcellularLocation>
</comment>
<feature type="transmembrane region" description="Helical" evidence="5">
    <location>
        <begin position="42"/>
        <end position="64"/>
    </location>
</feature>
<keyword evidence="7" id="KW-1185">Reference proteome</keyword>
<proteinExistence type="predicted"/>
<evidence type="ECO:0008006" key="8">
    <source>
        <dbReference type="Google" id="ProtNLM"/>
    </source>
</evidence>
<evidence type="ECO:0000256" key="1">
    <source>
        <dbReference type="ARBA" id="ARBA00004141"/>
    </source>
</evidence>
<evidence type="ECO:0000313" key="6">
    <source>
        <dbReference type="EMBL" id="MXP25509.1"/>
    </source>
</evidence>
<dbReference type="Proteomes" id="UP000460561">
    <property type="component" value="Unassembled WGS sequence"/>
</dbReference>
<dbReference type="PANTHER" id="PTHR10361:SF24">
    <property type="entry name" value="P3 PROTEIN"/>
    <property type="match status" value="1"/>
</dbReference>
<evidence type="ECO:0000313" key="7">
    <source>
        <dbReference type="Proteomes" id="UP000460561"/>
    </source>
</evidence>
<feature type="transmembrane region" description="Helical" evidence="5">
    <location>
        <begin position="141"/>
        <end position="162"/>
    </location>
</feature>
<feature type="transmembrane region" description="Helical" evidence="5">
    <location>
        <begin position="12"/>
        <end position="30"/>
    </location>
</feature>
<dbReference type="AlphaFoldDB" id="A0A845A859"/>
<dbReference type="Gene3D" id="1.20.1530.20">
    <property type="match status" value="1"/>
</dbReference>
<sequence length="303" mass="32528">MADLFSIISSWLLPLSLWLIMFSMGLGLEVDDFRRIGIHSRAFLLGAFSMMVLVPLVGAFYALTLAPTPALAMGLILLATCPGGILSNLMTDLARGNVALSMSLSLFVSLIYIFTLPFIASFALVIIFGQGAEMDIPVWDSFSKILTVTLFPVASGMLARRVAGVTFAGQAQPIIKTGSTAVLVVIFLMIVVQQWPTIASSFGVVMGVVVLMNVTNLGLALLIARLSGLARPETVAIAMEHIIRQEATAIFVAVSLLHRNDMSLPMIINTFIGMLVGVPAVAWLRRKAAKPADPSCIHMEKPL</sequence>
<reference evidence="6 7" key="1">
    <citation type="submission" date="2019-12" db="EMBL/GenBank/DDBJ databases">
        <title>Genomic-based taxomic classification of the family Erythrobacteraceae.</title>
        <authorList>
            <person name="Xu L."/>
        </authorList>
    </citation>
    <scope>NUCLEOTIDE SEQUENCE [LARGE SCALE GENOMIC DNA]</scope>
    <source>
        <strain evidence="6 7">DSM 18604</strain>
    </source>
</reference>
<dbReference type="InterPro" id="IPR038770">
    <property type="entry name" value="Na+/solute_symporter_sf"/>
</dbReference>
<dbReference type="RefSeq" id="WP_160738734.1">
    <property type="nucleotide sequence ID" value="NZ_WTYQ01000002.1"/>
</dbReference>
<keyword evidence="3 5" id="KW-1133">Transmembrane helix</keyword>
<dbReference type="Pfam" id="PF01758">
    <property type="entry name" value="SBF"/>
    <property type="match status" value="1"/>
</dbReference>
<evidence type="ECO:0000256" key="2">
    <source>
        <dbReference type="ARBA" id="ARBA00022692"/>
    </source>
</evidence>
<protein>
    <recommendedName>
        <fullName evidence="8">Bile acid:sodium symporter family protein</fullName>
    </recommendedName>
</protein>
<feature type="transmembrane region" description="Helical" evidence="5">
    <location>
        <begin position="70"/>
        <end position="91"/>
    </location>
</feature>
<feature type="transmembrane region" description="Helical" evidence="5">
    <location>
        <begin position="103"/>
        <end position="129"/>
    </location>
</feature>
<feature type="transmembrane region" description="Helical" evidence="5">
    <location>
        <begin position="198"/>
        <end position="223"/>
    </location>
</feature>
<dbReference type="EMBL" id="WTYQ01000002">
    <property type="protein sequence ID" value="MXP25509.1"/>
    <property type="molecule type" value="Genomic_DNA"/>
</dbReference>
<dbReference type="OrthoDB" id="9806785at2"/>
<evidence type="ECO:0000256" key="5">
    <source>
        <dbReference type="SAM" id="Phobius"/>
    </source>
</evidence>
<accession>A0A845A859</accession>
<name>A0A845A859_9SPHN</name>
<dbReference type="InterPro" id="IPR004710">
    <property type="entry name" value="Bilac:Na_transpt"/>
</dbReference>
<organism evidence="6 7">
    <name type="scientific">Altericroceibacterium indicum</name>
    <dbReference type="NCBI Taxonomy" id="374177"/>
    <lineage>
        <taxon>Bacteria</taxon>
        <taxon>Pseudomonadati</taxon>
        <taxon>Pseudomonadota</taxon>
        <taxon>Alphaproteobacteria</taxon>
        <taxon>Sphingomonadales</taxon>
        <taxon>Erythrobacteraceae</taxon>
        <taxon>Altericroceibacterium</taxon>
    </lineage>
</organism>
<comment type="caution">
    <text evidence="6">The sequence shown here is derived from an EMBL/GenBank/DDBJ whole genome shotgun (WGS) entry which is preliminary data.</text>
</comment>
<dbReference type="PANTHER" id="PTHR10361">
    <property type="entry name" value="SODIUM-BILE ACID COTRANSPORTER"/>
    <property type="match status" value="1"/>
</dbReference>
<keyword evidence="2 5" id="KW-0812">Transmembrane</keyword>
<gene>
    <name evidence="6" type="ORF">GRI39_05565</name>
</gene>
<evidence type="ECO:0000256" key="3">
    <source>
        <dbReference type="ARBA" id="ARBA00022989"/>
    </source>
</evidence>
<dbReference type="InterPro" id="IPR002657">
    <property type="entry name" value="BilAc:Na_symport/Acr3"/>
</dbReference>
<feature type="transmembrane region" description="Helical" evidence="5">
    <location>
        <begin position="174"/>
        <end position="192"/>
    </location>
</feature>
<dbReference type="GO" id="GO:0016020">
    <property type="term" value="C:membrane"/>
    <property type="evidence" value="ECO:0007669"/>
    <property type="project" value="UniProtKB-SubCell"/>
</dbReference>
<keyword evidence="4 5" id="KW-0472">Membrane</keyword>